<feature type="region of interest" description="Disordered" evidence="1">
    <location>
        <begin position="1"/>
        <end position="22"/>
    </location>
</feature>
<dbReference type="AlphaFoldDB" id="A0A1Y4MSR1"/>
<evidence type="ECO:0000313" key="3">
    <source>
        <dbReference type="Proteomes" id="UP000196386"/>
    </source>
</evidence>
<gene>
    <name evidence="2" type="ORF">B5F11_17780</name>
</gene>
<dbReference type="EMBL" id="NFKP01000032">
    <property type="protein sequence ID" value="OUP67527.1"/>
    <property type="molecule type" value="Genomic_DNA"/>
</dbReference>
<organism evidence="2 3">
    <name type="scientific">Anaerotruncus colihominis</name>
    <dbReference type="NCBI Taxonomy" id="169435"/>
    <lineage>
        <taxon>Bacteria</taxon>
        <taxon>Bacillati</taxon>
        <taxon>Bacillota</taxon>
        <taxon>Clostridia</taxon>
        <taxon>Eubacteriales</taxon>
        <taxon>Oscillospiraceae</taxon>
        <taxon>Anaerotruncus</taxon>
    </lineage>
</organism>
<evidence type="ECO:0000313" key="2">
    <source>
        <dbReference type="EMBL" id="OUP67527.1"/>
    </source>
</evidence>
<feature type="compositionally biased region" description="Polar residues" evidence="1">
    <location>
        <begin position="8"/>
        <end position="17"/>
    </location>
</feature>
<name>A0A1Y4MSR1_9FIRM</name>
<sequence>MEPWNRTHGVSSKEVTSPPSPRYPTWLTGHVKECAQKRLPTMTLCSSTGNELLEVWYYGDLLAVKGEPQSYIVDGDAAPGLVAARDPESGEEFVIFDGGRHGYDNMFCNEHDPSELEHRTLKRYEIPASRLVLELGYSVDYEDEKENFEPDEADTVELLNGERMPWEQVKRDGIDYIALYYVNEKGKPVQILDAELA</sequence>
<comment type="caution">
    <text evidence="2">The sequence shown here is derived from an EMBL/GenBank/DDBJ whole genome shotgun (WGS) entry which is preliminary data.</text>
</comment>
<accession>A0A1Y4MSR1</accession>
<protein>
    <submittedName>
        <fullName evidence="2">Uncharacterized protein</fullName>
    </submittedName>
</protein>
<proteinExistence type="predicted"/>
<reference evidence="3" key="1">
    <citation type="submission" date="2017-04" db="EMBL/GenBank/DDBJ databases">
        <title>Function of individual gut microbiota members based on whole genome sequencing of pure cultures obtained from chicken caecum.</title>
        <authorList>
            <person name="Medvecky M."/>
            <person name="Cejkova D."/>
            <person name="Polansky O."/>
            <person name="Karasova D."/>
            <person name="Kubasova T."/>
            <person name="Cizek A."/>
            <person name="Rychlik I."/>
        </authorList>
    </citation>
    <scope>NUCLEOTIDE SEQUENCE [LARGE SCALE GENOMIC DNA]</scope>
    <source>
        <strain evidence="3">An175</strain>
    </source>
</reference>
<evidence type="ECO:0000256" key="1">
    <source>
        <dbReference type="SAM" id="MobiDB-lite"/>
    </source>
</evidence>
<dbReference type="Proteomes" id="UP000196386">
    <property type="component" value="Unassembled WGS sequence"/>
</dbReference>